<evidence type="ECO:0000313" key="1">
    <source>
        <dbReference type="Ensembl" id="ENSJHYP00000018125.1"/>
    </source>
</evidence>
<name>A0A8C5JGL8_JUNHY</name>
<evidence type="ECO:0000313" key="2">
    <source>
        <dbReference type="Proteomes" id="UP000694408"/>
    </source>
</evidence>
<dbReference type="AlphaFoldDB" id="A0A8C5JGL8"/>
<accession>A0A8C5JGL8</accession>
<sequence>MFSSRAPEGRWLQPCRSAALSPRTESWPGVVVHPGLEGQTRGVGRALGQESPQAVPEHSSGSWVWGEASPCPVVTWTCQDWGAHQALPCAPGTSGTPRSHSLLCCSCRSISAWNHCWDRGVWAMYSRKISLSSPLGNIFIPPGSCPVNNRGT</sequence>
<proteinExistence type="predicted"/>
<reference evidence="1" key="2">
    <citation type="submission" date="2025-09" db="UniProtKB">
        <authorList>
            <consortium name="Ensembl"/>
        </authorList>
    </citation>
    <scope>IDENTIFICATION</scope>
</reference>
<dbReference type="Ensembl" id="ENSJHYT00000021894.1">
    <property type="protein sequence ID" value="ENSJHYP00000018125.1"/>
    <property type="gene ID" value="ENSJHYG00000013817.1"/>
</dbReference>
<reference evidence="1" key="1">
    <citation type="submission" date="2025-08" db="UniProtKB">
        <authorList>
            <consortium name="Ensembl"/>
        </authorList>
    </citation>
    <scope>IDENTIFICATION</scope>
</reference>
<protein>
    <submittedName>
        <fullName evidence="1">Uncharacterized protein</fullName>
    </submittedName>
</protein>
<keyword evidence="2" id="KW-1185">Reference proteome</keyword>
<organism evidence="1 2">
    <name type="scientific">Junco hyemalis</name>
    <name type="common">Dark-eyed junco</name>
    <dbReference type="NCBI Taxonomy" id="40217"/>
    <lineage>
        <taxon>Eukaryota</taxon>
        <taxon>Metazoa</taxon>
        <taxon>Chordata</taxon>
        <taxon>Craniata</taxon>
        <taxon>Vertebrata</taxon>
        <taxon>Euteleostomi</taxon>
        <taxon>Archelosauria</taxon>
        <taxon>Archosauria</taxon>
        <taxon>Dinosauria</taxon>
        <taxon>Saurischia</taxon>
        <taxon>Theropoda</taxon>
        <taxon>Coelurosauria</taxon>
        <taxon>Aves</taxon>
        <taxon>Neognathae</taxon>
        <taxon>Neoaves</taxon>
        <taxon>Telluraves</taxon>
        <taxon>Australaves</taxon>
        <taxon>Passeriformes</taxon>
        <taxon>Passerellidae</taxon>
        <taxon>Junco</taxon>
    </lineage>
</organism>
<dbReference type="Proteomes" id="UP000694408">
    <property type="component" value="Unplaced"/>
</dbReference>